<name>A0A2M6IUL7_9BACT</name>
<dbReference type="InterPro" id="IPR043129">
    <property type="entry name" value="ATPase_NBD"/>
</dbReference>
<dbReference type="Gene3D" id="3.40.367.20">
    <property type="match status" value="1"/>
</dbReference>
<comment type="pathway">
    <text evidence="1">Carbohydrate degradation.</text>
</comment>
<dbReference type="Proteomes" id="UP000231056">
    <property type="component" value="Unassembled WGS sequence"/>
</dbReference>
<evidence type="ECO:0000256" key="2">
    <source>
        <dbReference type="ARBA" id="ARBA00005007"/>
    </source>
</evidence>
<dbReference type="InterPro" id="IPR001312">
    <property type="entry name" value="Hexokinase"/>
</dbReference>
<accession>A0A2M6IUL7</accession>
<dbReference type="GO" id="GO:0001678">
    <property type="term" value="P:intracellular glucose homeostasis"/>
    <property type="evidence" value="ECO:0007669"/>
    <property type="project" value="InterPro"/>
</dbReference>
<comment type="pathway">
    <text evidence="2">Carbohydrate metabolism.</text>
</comment>
<dbReference type="AlphaFoldDB" id="A0A2M6IUL7"/>
<evidence type="ECO:0000313" key="6">
    <source>
        <dbReference type="Proteomes" id="UP000231056"/>
    </source>
</evidence>
<evidence type="ECO:0000256" key="1">
    <source>
        <dbReference type="ARBA" id="ARBA00004921"/>
    </source>
</evidence>
<dbReference type="GO" id="GO:0005524">
    <property type="term" value="F:ATP binding"/>
    <property type="evidence" value="ECO:0007669"/>
    <property type="project" value="InterPro"/>
</dbReference>
<protein>
    <recommendedName>
        <fullName evidence="4">Hexokinase C-terminal domain-containing protein</fullName>
    </recommendedName>
</protein>
<dbReference type="GO" id="GO:0008865">
    <property type="term" value="F:fructokinase activity"/>
    <property type="evidence" value="ECO:0007669"/>
    <property type="project" value="TreeGrafter"/>
</dbReference>
<dbReference type="PANTHER" id="PTHR19443">
    <property type="entry name" value="HEXOKINASE"/>
    <property type="match status" value="1"/>
</dbReference>
<dbReference type="SUPFAM" id="SSF53067">
    <property type="entry name" value="Actin-like ATPase domain"/>
    <property type="match status" value="2"/>
</dbReference>
<dbReference type="InterPro" id="IPR022673">
    <property type="entry name" value="Hexokinase_C"/>
</dbReference>
<dbReference type="CDD" id="cd24000">
    <property type="entry name" value="ASKHA_NBD_HK"/>
    <property type="match status" value="1"/>
</dbReference>
<dbReference type="GO" id="GO:0004340">
    <property type="term" value="F:glucokinase activity"/>
    <property type="evidence" value="ECO:0007669"/>
    <property type="project" value="TreeGrafter"/>
</dbReference>
<feature type="domain" description="Hexokinase C-terminal" evidence="4">
    <location>
        <begin position="257"/>
        <end position="357"/>
    </location>
</feature>
<dbReference type="EMBL" id="PCVM01000037">
    <property type="protein sequence ID" value="PIQ73614.1"/>
    <property type="molecule type" value="Genomic_DNA"/>
</dbReference>
<evidence type="ECO:0000256" key="3">
    <source>
        <dbReference type="ARBA" id="ARBA00023152"/>
    </source>
</evidence>
<evidence type="ECO:0000259" key="4">
    <source>
        <dbReference type="Pfam" id="PF03727"/>
    </source>
</evidence>
<dbReference type="Gene3D" id="3.30.420.40">
    <property type="match status" value="1"/>
</dbReference>
<keyword evidence="3" id="KW-0324">Glycolysis</keyword>
<reference evidence="5 6" key="1">
    <citation type="submission" date="2017-09" db="EMBL/GenBank/DDBJ databases">
        <title>Depth-based differentiation of microbial function through sediment-hosted aquifers and enrichment of novel symbionts in the deep terrestrial subsurface.</title>
        <authorList>
            <person name="Probst A.J."/>
            <person name="Ladd B."/>
            <person name="Jarett J.K."/>
            <person name="Geller-Mcgrath D.E."/>
            <person name="Sieber C.M."/>
            <person name="Emerson J.B."/>
            <person name="Anantharaman K."/>
            <person name="Thomas B.C."/>
            <person name="Malmstrom R."/>
            <person name="Stieglmeier M."/>
            <person name="Klingl A."/>
            <person name="Woyke T."/>
            <person name="Ryan C.M."/>
            <person name="Banfield J.F."/>
        </authorList>
    </citation>
    <scope>NUCLEOTIDE SEQUENCE [LARGE SCALE GENOMIC DNA]</scope>
    <source>
        <strain evidence="5">CG11_big_fil_rev_8_21_14_0_20_36_8</strain>
    </source>
</reference>
<dbReference type="GO" id="GO:0005536">
    <property type="term" value="F:D-glucose binding"/>
    <property type="evidence" value="ECO:0007669"/>
    <property type="project" value="InterPro"/>
</dbReference>
<dbReference type="Pfam" id="PF03727">
    <property type="entry name" value="Hexokinase_2"/>
    <property type="match status" value="1"/>
</dbReference>
<comment type="caution">
    <text evidence="5">The sequence shown here is derived from an EMBL/GenBank/DDBJ whole genome shotgun (WGS) entry which is preliminary data.</text>
</comment>
<dbReference type="GO" id="GO:0006006">
    <property type="term" value="P:glucose metabolic process"/>
    <property type="evidence" value="ECO:0007669"/>
    <property type="project" value="TreeGrafter"/>
</dbReference>
<evidence type="ECO:0000313" key="5">
    <source>
        <dbReference type="EMBL" id="PIQ73614.1"/>
    </source>
</evidence>
<proteinExistence type="predicted"/>
<dbReference type="PANTHER" id="PTHR19443:SF16">
    <property type="entry name" value="HEXOKINASE TYPE 1-RELATED"/>
    <property type="match status" value="1"/>
</dbReference>
<sequence length="358" mass="40190">MMINEKFKRLAHSFSNELKNAYSGQKSSLPFIIHTLAPHSKVKDGEVFQVIVIGGSFYQKAVMKKVDGIIKIITQSKGTQPPFLKKETLMEFLESHIDENINVLALNFSYPMIPIMRNGLLDGRLTHGSKENTFVGLEGKVVGEEIESYFKEKQNRKIQVSTANDTICLLLSGLTRNKWTNLAAGVVGTGLNFAIFLEEQTVVNLESASFNNFKVSTAAKYIDNISANPGDALYEKEVSGAYLYQHFNYHIKDNNIDFKQIKSTKELDILTKSKNKIISEIAQNVMEHSATLVAAQIAGIINFQKRDLTFIMQGSLFWKGKKYLETVKKTINDLSPNYQISFEKITHSDLYGAAKLVA</sequence>
<dbReference type="GO" id="GO:0006096">
    <property type="term" value="P:glycolytic process"/>
    <property type="evidence" value="ECO:0007669"/>
    <property type="project" value="UniProtKB-KW"/>
</dbReference>
<organism evidence="5 6">
    <name type="scientific">Candidatus Roizmanbacteria bacterium CG11_big_fil_rev_8_21_14_0_20_36_8</name>
    <dbReference type="NCBI Taxonomy" id="1974856"/>
    <lineage>
        <taxon>Bacteria</taxon>
        <taxon>Candidatus Roizmaniibacteriota</taxon>
    </lineage>
</organism>
<gene>
    <name evidence="5" type="ORF">COV58_01600</name>
</gene>